<accession>A0A067SJZ7</accession>
<protein>
    <submittedName>
        <fullName evidence="2">Uncharacterized protein</fullName>
    </submittedName>
</protein>
<reference evidence="3" key="1">
    <citation type="journal article" date="2014" name="Proc. Natl. Acad. Sci. U.S.A.">
        <title>Extensive sampling of basidiomycete genomes demonstrates inadequacy of the white-rot/brown-rot paradigm for wood decay fungi.</title>
        <authorList>
            <person name="Riley R."/>
            <person name="Salamov A.A."/>
            <person name="Brown D.W."/>
            <person name="Nagy L.G."/>
            <person name="Floudas D."/>
            <person name="Held B.W."/>
            <person name="Levasseur A."/>
            <person name="Lombard V."/>
            <person name="Morin E."/>
            <person name="Otillar R."/>
            <person name="Lindquist E.A."/>
            <person name="Sun H."/>
            <person name="LaButti K.M."/>
            <person name="Schmutz J."/>
            <person name="Jabbour D."/>
            <person name="Luo H."/>
            <person name="Baker S.E."/>
            <person name="Pisabarro A.G."/>
            <person name="Walton J.D."/>
            <person name="Blanchette R.A."/>
            <person name="Henrissat B."/>
            <person name="Martin F."/>
            <person name="Cullen D."/>
            <person name="Hibbett D.S."/>
            <person name="Grigoriev I.V."/>
        </authorList>
    </citation>
    <scope>NUCLEOTIDE SEQUENCE [LARGE SCALE GENOMIC DNA]</scope>
    <source>
        <strain evidence="3">CBS 339.88</strain>
    </source>
</reference>
<dbReference type="HOGENOM" id="CLU_1224848_0_0_1"/>
<feature type="compositionally biased region" description="Acidic residues" evidence="1">
    <location>
        <begin position="215"/>
        <end position="226"/>
    </location>
</feature>
<evidence type="ECO:0000313" key="2">
    <source>
        <dbReference type="EMBL" id="KDR70337.1"/>
    </source>
</evidence>
<dbReference type="Proteomes" id="UP000027222">
    <property type="component" value="Unassembled WGS sequence"/>
</dbReference>
<gene>
    <name evidence="2" type="ORF">GALMADRAFT_144647</name>
</gene>
<evidence type="ECO:0000313" key="3">
    <source>
        <dbReference type="Proteomes" id="UP000027222"/>
    </source>
</evidence>
<organism evidence="2 3">
    <name type="scientific">Galerina marginata (strain CBS 339.88)</name>
    <dbReference type="NCBI Taxonomy" id="685588"/>
    <lineage>
        <taxon>Eukaryota</taxon>
        <taxon>Fungi</taxon>
        <taxon>Dikarya</taxon>
        <taxon>Basidiomycota</taxon>
        <taxon>Agaricomycotina</taxon>
        <taxon>Agaricomycetes</taxon>
        <taxon>Agaricomycetidae</taxon>
        <taxon>Agaricales</taxon>
        <taxon>Agaricineae</taxon>
        <taxon>Strophariaceae</taxon>
        <taxon>Galerina</taxon>
    </lineage>
</organism>
<feature type="region of interest" description="Disordered" evidence="1">
    <location>
        <begin position="129"/>
        <end position="160"/>
    </location>
</feature>
<dbReference type="AlphaFoldDB" id="A0A067SJZ7"/>
<name>A0A067SJZ7_GALM3</name>
<feature type="region of interest" description="Disordered" evidence="1">
    <location>
        <begin position="193"/>
        <end position="226"/>
    </location>
</feature>
<feature type="compositionally biased region" description="Low complexity" evidence="1">
    <location>
        <begin position="138"/>
        <end position="152"/>
    </location>
</feature>
<keyword evidence="3" id="KW-1185">Reference proteome</keyword>
<proteinExistence type="predicted"/>
<dbReference type="EMBL" id="KL142397">
    <property type="protein sequence ID" value="KDR70337.1"/>
    <property type="molecule type" value="Genomic_DNA"/>
</dbReference>
<sequence>MPTPNVPLPELSAMLARSTLQAYLALSYFGSGVDNAASYDCIHPESAPAFTTRKAWTIPWSTNCSTASTGVRLYLLVTFFLALASSRALSNRSTHIMRLDDPFRAACSLAPSTRHSTALNSIPGPSVATLLHNGGDSPPGSASPFLSPSPALRPGDSGQHLAEREAYTPRASLRSASFLVAASWLNPGVRLVPKMGDGIDASRSSETRIGGSAHEDDDEDNDVDDM</sequence>
<evidence type="ECO:0000256" key="1">
    <source>
        <dbReference type="SAM" id="MobiDB-lite"/>
    </source>
</evidence>